<dbReference type="EMBL" id="DWWM01000019">
    <property type="protein sequence ID" value="HJC36093.1"/>
    <property type="molecule type" value="Genomic_DNA"/>
</dbReference>
<reference evidence="1" key="2">
    <citation type="submission" date="2021-04" db="EMBL/GenBank/DDBJ databases">
        <authorList>
            <person name="Gilroy R."/>
        </authorList>
    </citation>
    <scope>NUCLEOTIDE SEQUENCE</scope>
    <source>
        <strain evidence="1">CHK187-11901</strain>
    </source>
</reference>
<reference evidence="1" key="1">
    <citation type="journal article" date="2021" name="PeerJ">
        <title>Extensive microbial diversity within the chicken gut microbiome revealed by metagenomics and culture.</title>
        <authorList>
            <person name="Gilroy R."/>
            <person name="Ravi A."/>
            <person name="Getino M."/>
            <person name="Pursley I."/>
            <person name="Horton D.L."/>
            <person name="Alikhan N.F."/>
            <person name="Baker D."/>
            <person name="Gharbi K."/>
            <person name="Hall N."/>
            <person name="Watson M."/>
            <person name="Adriaenssens E.M."/>
            <person name="Foster-Nyarko E."/>
            <person name="Jarju S."/>
            <person name="Secka A."/>
            <person name="Antonio M."/>
            <person name="Oren A."/>
            <person name="Chaudhuri R.R."/>
            <person name="La Ragione R."/>
            <person name="Hildebrand F."/>
            <person name="Pallen M.J."/>
        </authorList>
    </citation>
    <scope>NUCLEOTIDE SEQUENCE</scope>
    <source>
        <strain evidence="1">CHK187-11901</strain>
    </source>
</reference>
<dbReference type="AlphaFoldDB" id="A0A9D2NSU1"/>
<protein>
    <recommendedName>
        <fullName evidence="3">Nitrogen regulatory protein P-II</fullName>
    </recommendedName>
</protein>
<organism evidence="1 2">
    <name type="scientific">Candidatus Merdibacter merdavium</name>
    <dbReference type="NCBI Taxonomy" id="2838692"/>
    <lineage>
        <taxon>Bacteria</taxon>
        <taxon>Bacillati</taxon>
        <taxon>Bacillota</taxon>
        <taxon>Erysipelotrichia</taxon>
        <taxon>Erysipelotrichales</taxon>
        <taxon>Erysipelotrichaceae</taxon>
        <taxon>Merdibacter</taxon>
    </lineage>
</organism>
<name>A0A9D2NSU1_9FIRM</name>
<evidence type="ECO:0008006" key="3">
    <source>
        <dbReference type="Google" id="ProtNLM"/>
    </source>
</evidence>
<proteinExistence type="predicted"/>
<evidence type="ECO:0000313" key="2">
    <source>
        <dbReference type="Proteomes" id="UP000823896"/>
    </source>
</evidence>
<gene>
    <name evidence="1" type="ORF">H9702_03055</name>
</gene>
<evidence type="ECO:0000313" key="1">
    <source>
        <dbReference type="EMBL" id="HJC36093.1"/>
    </source>
</evidence>
<sequence>MPDETQRRPRILISITSTQSEKLLKKCFDALRIPIFYQCRAQGTAPSEILDILGMRESARLITVSFLPRFSVPAVFEAMENELSVKRRGGGIVFTVPVTGIQTPIFSMLNEEAKEKIEKRIEGDEAKMKDTNKYTLIWISVAAGYGDDVVETAREIGVGGSTMLKGKRCGSEYAAEYLGITLQAEQDFVLIVIPKEKKADIMRTIGERYGLNTDAHGLVIAMPIDDIIGLRPEQ</sequence>
<comment type="caution">
    <text evidence="1">The sequence shown here is derived from an EMBL/GenBank/DDBJ whole genome shotgun (WGS) entry which is preliminary data.</text>
</comment>
<accession>A0A9D2NSU1</accession>
<dbReference type="InterPro" id="IPR011322">
    <property type="entry name" value="N-reg_PII-like_a/b"/>
</dbReference>
<dbReference type="SUPFAM" id="SSF54913">
    <property type="entry name" value="GlnB-like"/>
    <property type="match status" value="1"/>
</dbReference>
<dbReference type="Proteomes" id="UP000823896">
    <property type="component" value="Unassembled WGS sequence"/>
</dbReference>